<dbReference type="GO" id="GO:0004222">
    <property type="term" value="F:metalloendopeptidase activity"/>
    <property type="evidence" value="ECO:0007669"/>
    <property type="project" value="UniProtKB-UniRule"/>
</dbReference>
<dbReference type="SMART" id="SM00235">
    <property type="entry name" value="ZnMc"/>
    <property type="match status" value="1"/>
</dbReference>
<keyword evidence="8" id="KW-1015">Disulfide bond</keyword>
<dbReference type="PANTHER" id="PTHR10127:SF839">
    <property type="entry name" value="HATCHING ENZYME 1.2-RELATED"/>
    <property type="match status" value="1"/>
</dbReference>
<keyword evidence="1 12" id="KW-0645">Protease</keyword>
<feature type="binding site" evidence="12">
    <location>
        <position position="217"/>
    </location>
    <ligand>
        <name>Zn(2+)</name>
        <dbReference type="ChEBI" id="CHEBI:29105"/>
        <note>catalytic</note>
    </ligand>
</feature>
<keyword evidence="10" id="KW-0968">Cytoplasmic vesicle</keyword>
<protein>
    <recommendedName>
        <fullName evidence="13">Metalloendopeptidase</fullName>
        <ecNumber evidence="13">3.4.24.-</ecNumber>
    </recommendedName>
</protein>
<evidence type="ECO:0000256" key="5">
    <source>
        <dbReference type="ARBA" id="ARBA00022833"/>
    </source>
</evidence>
<dbReference type="InterPro" id="IPR024079">
    <property type="entry name" value="MetalloPept_cat_dom_sf"/>
</dbReference>
<reference evidence="17 18" key="1">
    <citation type="submission" date="2025-04" db="UniProtKB">
        <authorList>
            <consortium name="RefSeq"/>
        </authorList>
    </citation>
    <scope>IDENTIFICATION</scope>
    <source>
        <strain evidence="17 18">Quisiro</strain>
        <tissue evidence="17 18">Liver</tissue>
    </source>
</reference>
<dbReference type="GeneID" id="106524264"/>
<evidence type="ECO:0000313" key="17">
    <source>
        <dbReference type="RefSeq" id="XP_013873455.1"/>
    </source>
</evidence>
<organism evidence="16 17">
    <name type="scientific">Austrofundulus limnaeus</name>
    <name type="common">Annual killifish</name>
    <dbReference type="NCBI Taxonomy" id="52670"/>
    <lineage>
        <taxon>Eukaryota</taxon>
        <taxon>Metazoa</taxon>
        <taxon>Chordata</taxon>
        <taxon>Craniata</taxon>
        <taxon>Vertebrata</taxon>
        <taxon>Euteleostomi</taxon>
        <taxon>Actinopterygii</taxon>
        <taxon>Neopterygii</taxon>
        <taxon>Teleostei</taxon>
        <taxon>Neoteleostei</taxon>
        <taxon>Acanthomorphata</taxon>
        <taxon>Ovalentaria</taxon>
        <taxon>Atherinomorphae</taxon>
        <taxon>Cyprinodontiformes</taxon>
        <taxon>Rivulidae</taxon>
        <taxon>Austrofundulus</taxon>
    </lineage>
</organism>
<feature type="chain" id="PRO_5014204848" description="Metalloendopeptidase" evidence="13">
    <location>
        <begin position="19"/>
        <end position="310"/>
    </location>
</feature>
<evidence type="ECO:0000256" key="1">
    <source>
        <dbReference type="ARBA" id="ARBA00022670"/>
    </source>
</evidence>
<dbReference type="OrthoDB" id="8433636at2759"/>
<evidence type="ECO:0000256" key="8">
    <source>
        <dbReference type="ARBA" id="ARBA00023157"/>
    </source>
</evidence>
<comment type="cofactor">
    <cofactor evidence="12 13">
        <name>Zn(2+)</name>
        <dbReference type="ChEBI" id="CHEBI:29105"/>
    </cofactor>
    <text evidence="12 13">Binds 1 zinc ion per subunit.</text>
</comment>
<keyword evidence="6 12" id="KW-0482">Metalloprotease</keyword>
<dbReference type="EC" id="3.4.24.-" evidence="13"/>
<dbReference type="Gene3D" id="3.40.390.10">
    <property type="entry name" value="Collagenase (Catalytic Domain)"/>
    <property type="match status" value="1"/>
</dbReference>
<evidence type="ECO:0000256" key="13">
    <source>
        <dbReference type="RuleBase" id="RU361183"/>
    </source>
</evidence>
<feature type="active site" evidence="12">
    <location>
        <position position="208"/>
    </location>
</feature>
<evidence type="ECO:0000256" key="7">
    <source>
        <dbReference type="ARBA" id="ARBA00023145"/>
    </source>
</evidence>
<dbReference type="RefSeq" id="XP_013873455.1">
    <property type="nucleotide sequence ID" value="XM_014018001.1"/>
</dbReference>
<evidence type="ECO:0000259" key="15">
    <source>
        <dbReference type="PROSITE" id="PS51864"/>
    </source>
</evidence>
<keyword evidence="16" id="KW-1185">Reference proteome</keyword>
<dbReference type="Pfam" id="PF01400">
    <property type="entry name" value="Astacin"/>
    <property type="match status" value="1"/>
</dbReference>
<feature type="compositionally biased region" description="Basic and acidic residues" evidence="14">
    <location>
        <begin position="23"/>
        <end position="42"/>
    </location>
</feature>
<dbReference type="PANTHER" id="PTHR10127">
    <property type="entry name" value="DISCOIDIN, CUB, EGF, LAMININ , AND ZINC METALLOPROTEASE DOMAIN CONTAINING"/>
    <property type="match status" value="1"/>
</dbReference>
<sequence length="310" mass="34915">MAPSASLLLLLLLGLSQALPLLENKDRDGENHGDEGKDADHDVYDDEEKQQDHDGDNNGDEDKDGNHDVYDNEEEKEDHVDISTRILVANNNSDVMFVEGDMVAPTSRNAMKCYYNSCLWRKSLNGLVMIPYVIGNEFGGYERQVIQGAMGAFASQTCIRFIPRTNENDFVMIVSKTGCYSALGRTGGMQELSLNKAGCIYGGIAQHELNHVLGFQHEQTRSDRDYYVRINYENIIPSTAYNFEKHDTNNLNTPYDYSSVMHYGRDAFSIGPGRYTITPIPNPNTPIGQRNGLSSWDITRIKMLYSCQQR</sequence>
<dbReference type="PROSITE" id="PS51864">
    <property type="entry name" value="ASTACIN"/>
    <property type="match status" value="1"/>
</dbReference>
<keyword evidence="2 12" id="KW-0479">Metal-binding</keyword>
<dbReference type="InterPro" id="IPR001506">
    <property type="entry name" value="Peptidase_M12A"/>
</dbReference>
<dbReference type="RefSeq" id="XP_013873456.1">
    <property type="nucleotide sequence ID" value="XM_014018002.1"/>
</dbReference>
<dbReference type="GO" id="GO:0008270">
    <property type="term" value="F:zinc ion binding"/>
    <property type="evidence" value="ECO:0007669"/>
    <property type="project" value="UniProtKB-UniRule"/>
</dbReference>
<comment type="subcellular location">
    <subcellularLocation>
        <location evidence="11">Zymogen granule</location>
    </subcellularLocation>
</comment>
<keyword evidence="9" id="KW-0325">Glycoprotein</keyword>
<feature type="binding site" evidence="12">
    <location>
        <position position="207"/>
    </location>
    <ligand>
        <name>Zn(2+)</name>
        <dbReference type="ChEBI" id="CHEBI:29105"/>
        <note>catalytic</note>
    </ligand>
</feature>
<feature type="region of interest" description="Disordered" evidence="14">
    <location>
        <begin position="23"/>
        <end position="82"/>
    </location>
</feature>
<dbReference type="InterPro" id="IPR006026">
    <property type="entry name" value="Peptidase_Metallo"/>
</dbReference>
<evidence type="ECO:0000256" key="12">
    <source>
        <dbReference type="PROSITE-ProRule" id="PRU01211"/>
    </source>
</evidence>
<feature type="signal peptide" evidence="13">
    <location>
        <begin position="1"/>
        <end position="18"/>
    </location>
</feature>
<evidence type="ECO:0000256" key="11">
    <source>
        <dbReference type="ARBA" id="ARBA00024324"/>
    </source>
</evidence>
<keyword evidence="7" id="KW-0865">Zymogen</keyword>
<name>A0A2I4C0D2_AUSLI</name>
<evidence type="ECO:0000256" key="4">
    <source>
        <dbReference type="ARBA" id="ARBA00022801"/>
    </source>
</evidence>
<evidence type="ECO:0000256" key="10">
    <source>
        <dbReference type="ARBA" id="ARBA00023329"/>
    </source>
</evidence>
<evidence type="ECO:0000313" key="16">
    <source>
        <dbReference type="Proteomes" id="UP000192220"/>
    </source>
</evidence>
<evidence type="ECO:0000313" key="18">
    <source>
        <dbReference type="RefSeq" id="XP_013873456.1"/>
    </source>
</evidence>
<comment type="caution">
    <text evidence="12">Lacks conserved residue(s) required for the propagation of feature annotation.</text>
</comment>
<dbReference type="PRINTS" id="PR00480">
    <property type="entry name" value="ASTACIN"/>
</dbReference>
<keyword evidence="3 13" id="KW-0732">Signal</keyword>
<proteinExistence type="predicted"/>
<dbReference type="AlphaFoldDB" id="A0A2I4C0D2"/>
<dbReference type="Proteomes" id="UP000192220">
    <property type="component" value="Unplaced"/>
</dbReference>
<evidence type="ECO:0000256" key="3">
    <source>
        <dbReference type="ARBA" id="ARBA00022729"/>
    </source>
</evidence>
<feature type="domain" description="Peptidase M12A" evidence="15">
    <location>
        <begin position="109"/>
        <end position="308"/>
    </location>
</feature>
<evidence type="ECO:0000256" key="6">
    <source>
        <dbReference type="ARBA" id="ARBA00023049"/>
    </source>
</evidence>
<evidence type="ECO:0000256" key="14">
    <source>
        <dbReference type="SAM" id="MobiDB-lite"/>
    </source>
</evidence>
<dbReference type="GO" id="GO:0042588">
    <property type="term" value="C:zymogen granule"/>
    <property type="evidence" value="ECO:0007669"/>
    <property type="project" value="UniProtKB-SubCell"/>
</dbReference>
<feature type="binding site" evidence="12">
    <location>
        <position position="211"/>
    </location>
    <ligand>
        <name>Zn(2+)</name>
        <dbReference type="ChEBI" id="CHEBI:29105"/>
        <note>catalytic</note>
    </ligand>
</feature>
<accession>A0A2I4C0D2</accession>
<dbReference type="FunFam" id="3.40.390.10:FF:000040">
    <property type="entry name" value="Metalloendopeptidase"/>
    <property type="match status" value="1"/>
</dbReference>
<gene>
    <name evidence="17 18" type="primary">LOC106524264</name>
</gene>
<dbReference type="KEGG" id="alim:106524264"/>
<keyword evidence="5 12" id="KW-0862">Zinc</keyword>
<evidence type="ECO:0000256" key="9">
    <source>
        <dbReference type="ARBA" id="ARBA00023180"/>
    </source>
</evidence>
<evidence type="ECO:0000256" key="2">
    <source>
        <dbReference type="ARBA" id="ARBA00022723"/>
    </source>
</evidence>
<keyword evidence="4 12" id="KW-0378">Hydrolase</keyword>
<dbReference type="GO" id="GO:0006508">
    <property type="term" value="P:proteolysis"/>
    <property type="evidence" value="ECO:0007669"/>
    <property type="project" value="UniProtKB-KW"/>
</dbReference>
<dbReference type="SUPFAM" id="SSF55486">
    <property type="entry name" value="Metalloproteases ('zincins'), catalytic domain"/>
    <property type="match status" value="1"/>
</dbReference>